<dbReference type="EnsemblPlants" id="KQK94097">
    <property type="protein sequence ID" value="KQK94097"/>
    <property type="gene ID" value="SETIT_028404mg"/>
</dbReference>
<name>K3ZP74_SETIT</name>
<reference evidence="2" key="1">
    <citation type="journal article" date="2012" name="Nat. Biotechnol.">
        <title>Reference genome sequence of the model plant Setaria.</title>
        <authorList>
            <person name="Bennetzen J.L."/>
            <person name="Schmutz J."/>
            <person name="Wang H."/>
            <person name="Percifield R."/>
            <person name="Hawkins J."/>
            <person name="Pontaroli A.C."/>
            <person name="Estep M."/>
            <person name="Feng L."/>
            <person name="Vaughn J.N."/>
            <person name="Grimwood J."/>
            <person name="Jenkins J."/>
            <person name="Barry K."/>
            <person name="Lindquist E."/>
            <person name="Hellsten U."/>
            <person name="Deshpande S."/>
            <person name="Wang X."/>
            <person name="Wu X."/>
            <person name="Mitros T."/>
            <person name="Triplett J."/>
            <person name="Yang X."/>
            <person name="Ye C.Y."/>
            <person name="Mauro-Herrera M."/>
            <person name="Wang L."/>
            <person name="Li P."/>
            <person name="Sharma M."/>
            <person name="Sharma R."/>
            <person name="Ronald P.C."/>
            <person name="Panaud O."/>
            <person name="Kellogg E.A."/>
            <person name="Brutnell T.P."/>
            <person name="Doust A.N."/>
            <person name="Tuskan G.A."/>
            <person name="Rokhsar D."/>
            <person name="Devos K.M."/>
        </authorList>
    </citation>
    <scope>NUCLEOTIDE SEQUENCE [LARGE SCALE GENOMIC DNA]</scope>
    <source>
        <strain evidence="2">cv. Yugu1</strain>
    </source>
</reference>
<dbReference type="EMBL" id="AGNK02004755">
    <property type="status" value="NOT_ANNOTATED_CDS"/>
    <property type="molecule type" value="Genomic_DNA"/>
</dbReference>
<protein>
    <submittedName>
        <fullName evidence="1">Uncharacterized protein</fullName>
    </submittedName>
</protein>
<dbReference type="Proteomes" id="UP000004995">
    <property type="component" value="Unassembled WGS sequence"/>
</dbReference>
<keyword evidence="2" id="KW-1185">Reference proteome</keyword>
<reference evidence="1" key="2">
    <citation type="submission" date="2018-08" db="UniProtKB">
        <authorList>
            <consortium name="EnsemblPlants"/>
        </authorList>
    </citation>
    <scope>IDENTIFICATION</scope>
    <source>
        <strain evidence="1">Yugu1</strain>
    </source>
</reference>
<accession>K3ZP74</accession>
<dbReference type="Gramene" id="KQK94097">
    <property type="protein sequence ID" value="KQK94097"/>
    <property type="gene ID" value="SETIT_028404mg"/>
</dbReference>
<evidence type="ECO:0000313" key="1">
    <source>
        <dbReference type="EnsemblPlants" id="KQK94097"/>
    </source>
</evidence>
<proteinExistence type="predicted"/>
<evidence type="ECO:0000313" key="2">
    <source>
        <dbReference type="Proteomes" id="UP000004995"/>
    </source>
</evidence>
<sequence length="33" mass="4113">MYLSFMKLYKYEWQVLSVVAEYTLRTDICMYHS</sequence>
<organism evidence="1 2">
    <name type="scientific">Setaria italica</name>
    <name type="common">Foxtail millet</name>
    <name type="synonym">Panicum italicum</name>
    <dbReference type="NCBI Taxonomy" id="4555"/>
    <lineage>
        <taxon>Eukaryota</taxon>
        <taxon>Viridiplantae</taxon>
        <taxon>Streptophyta</taxon>
        <taxon>Embryophyta</taxon>
        <taxon>Tracheophyta</taxon>
        <taxon>Spermatophyta</taxon>
        <taxon>Magnoliopsida</taxon>
        <taxon>Liliopsida</taxon>
        <taxon>Poales</taxon>
        <taxon>Poaceae</taxon>
        <taxon>PACMAD clade</taxon>
        <taxon>Panicoideae</taxon>
        <taxon>Panicodae</taxon>
        <taxon>Paniceae</taxon>
        <taxon>Cenchrinae</taxon>
        <taxon>Setaria</taxon>
    </lineage>
</organism>
<dbReference type="AlphaFoldDB" id="K3ZP74"/>
<dbReference type="HOGENOM" id="CLU_3385665_0_0_1"/>
<dbReference type="InParanoid" id="K3ZP74"/>